<evidence type="ECO:0000313" key="1">
    <source>
        <dbReference type="EMBL" id="AHM57906.1"/>
    </source>
</evidence>
<dbReference type="OrthoDB" id="1756854at2"/>
<dbReference type="RefSeq" id="WP_025436764.1">
    <property type="nucleotide sequence ID" value="NZ_CP007453.1"/>
</dbReference>
<name>W8UAS8_PEPAC</name>
<dbReference type="EMBL" id="CP007453">
    <property type="protein sequence ID" value="AHM57906.1"/>
    <property type="molecule type" value="Genomic_DNA"/>
</dbReference>
<keyword evidence="2" id="KW-1185">Reference proteome</keyword>
<dbReference type="KEGG" id="eac:EAL2_808p04020"/>
<geneLocation type="plasmid" evidence="1 2">
    <name>EAL2_808p</name>
</geneLocation>
<accession>W8UAS8</accession>
<dbReference type="eggNOG" id="COG1410">
    <property type="taxonomic scope" value="Bacteria"/>
</dbReference>
<dbReference type="SUPFAM" id="SSF56507">
    <property type="entry name" value="Methionine synthase activation domain-like"/>
    <property type="match status" value="1"/>
</dbReference>
<sequence length="213" mass="24234">MRLKIKDINIDKEQVKKFLGYASKPCPPIILKKIDEEMERAAELFEPEVLVKRFKIDSIKGAETRFGGTTSIQSEYVAQELEDSIELYLALYTIGNRIEKRINEHSIGSEMIRAMILDKIGVVALDDINRQLKEAIEEESAPYKISAQIFPSQRDFEISNQKMIFEALEAEISNITISSHFQFNPIKTVAVIFGMGSAADKLSMCDRCENKCF</sequence>
<evidence type="ECO:0000313" key="2">
    <source>
        <dbReference type="Proteomes" id="UP000019591"/>
    </source>
</evidence>
<reference evidence="1 2" key="1">
    <citation type="journal article" date="2014" name="Genome Announc.">
        <title>Complete Genome Sequence of Amino Acid-Utilizing Eubacterium acidaminophilum al-2 (DSM 3953).</title>
        <authorList>
            <person name="Poehlein A."/>
            <person name="Andreesen J.R."/>
            <person name="Daniel R."/>
        </authorList>
    </citation>
    <scope>NUCLEOTIDE SEQUENCE [LARGE SCALE GENOMIC DNA]</scope>
    <source>
        <strain evidence="1 2">DSM 3953</strain>
        <plasmid evidence="2">Plasmid EAL2_808p</plasmid>
    </source>
</reference>
<dbReference type="InterPro" id="IPR037010">
    <property type="entry name" value="VitB12-dep_Met_synth_activ_sf"/>
</dbReference>
<dbReference type="PATRIC" id="fig|1286171.3.peg.2580"/>
<keyword evidence="1" id="KW-0614">Plasmid</keyword>
<proteinExistence type="predicted"/>
<dbReference type="HOGENOM" id="CLU_1413640_0_0_9"/>
<gene>
    <name evidence="1" type="ORF">EAL2_808p04020</name>
</gene>
<organism evidence="1 2">
    <name type="scientific">Peptoclostridium acidaminophilum DSM 3953</name>
    <dbReference type="NCBI Taxonomy" id="1286171"/>
    <lineage>
        <taxon>Bacteria</taxon>
        <taxon>Bacillati</taxon>
        <taxon>Bacillota</taxon>
        <taxon>Clostridia</taxon>
        <taxon>Peptostreptococcales</taxon>
        <taxon>Peptoclostridiaceae</taxon>
        <taxon>Peptoclostridium</taxon>
    </lineage>
</organism>
<dbReference type="GO" id="GO:0008705">
    <property type="term" value="F:methionine synthase activity"/>
    <property type="evidence" value="ECO:0007669"/>
    <property type="project" value="InterPro"/>
</dbReference>
<protein>
    <submittedName>
        <fullName evidence="1">Uncharacterized protein</fullName>
    </submittedName>
</protein>
<dbReference type="Gene3D" id="3.40.109.40">
    <property type="match status" value="1"/>
</dbReference>
<dbReference type="AlphaFoldDB" id="W8UAS8"/>
<dbReference type="Proteomes" id="UP000019591">
    <property type="component" value="Plasmid EAL2_808p"/>
</dbReference>